<dbReference type="Proteomes" id="UP000249005">
    <property type="component" value="Chromosome 1"/>
</dbReference>
<evidence type="ECO:0000313" key="5">
    <source>
        <dbReference type="Proteomes" id="UP000249005"/>
    </source>
</evidence>
<dbReference type="PANTHER" id="PTHR28004:SF2">
    <property type="entry name" value="D-SERINE DEHYDRATASE"/>
    <property type="match status" value="1"/>
</dbReference>
<dbReference type="Pfam" id="PF01168">
    <property type="entry name" value="Ala_racemase_N"/>
    <property type="match status" value="1"/>
</dbReference>
<name>A0A2X4UKE2_9GAMM</name>
<dbReference type="InterPro" id="IPR029066">
    <property type="entry name" value="PLP-binding_barrel"/>
</dbReference>
<dbReference type="GO" id="GO:0008721">
    <property type="term" value="F:D-serine ammonia-lyase activity"/>
    <property type="evidence" value="ECO:0007669"/>
    <property type="project" value="TreeGrafter"/>
</dbReference>
<dbReference type="InterPro" id="IPR026956">
    <property type="entry name" value="D-ser_dehydrat-like_dom"/>
</dbReference>
<keyword evidence="5" id="KW-1185">Reference proteome</keyword>
<dbReference type="Gene3D" id="3.20.20.10">
    <property type="entry name" value="Alanine racemase"/>
    <property type="match status" value="1"/>
</dbReference>
<comment type="similarity">
    <text evidence="1">Belongs to the DSD1 family.</text>
</comment>
<dbReference type="Pfam" id="PF14031">
    <property type="entry name" value="D-ser_dehydrat"/>
    <property type="match status" value="1"/>
</dbReference>
<dbReference type="GO" id="GO:0036088">
    <property type="term" value="P:D-serine catabolic process"/>
    <property type="evidence" value="ECO:0007669"/>
    <property type="project" value="TreeGrafter"/>
</dbReference>
<evidence type="ECO:0000259" key="3">
    <source>
        <dbReference type="SMART" id="SM01119"/>
    </source>
</evidence>
<evidence type="ECO:0000313" key="4">
    <source>
        <dbReference type="EMBL" id="SQI40377.1"/>
    </source>
</evidence>
<dbReference type="RefSeq" id="WP_111740165.1">
    <property type="nucleotide sequence ID" value="NZ_LR698987.1"/>
</dbReference>
<evidence type="ECO:0000256" key="2">
    <source>
        <dbReference type="ARBA" id="ARBA00023239"/>
    </source>
</evidence>
<accession>A0A2X4UKE2</accession>
<dbReference type="InterPro" id="IPR051466">
    <property type="entry name" value="D-amino_acid_metab_enzyme"/>
</dbReference>
<organism evidence="4 5">
    <name type="scientific">Leminorella richardii</name>
    <dbReference type="NCBI Taxonomy" id="158841"/>
    <lineage>
        <taxon>Bacteria</taxon>
        <taxon>Pseudomonadati</taxon>
        <taxon>Pseudomonadota</taxon>
        <taxon>Gammaproteobacteria</taxon>
        <taxon>Enterobacterales</taxon>
        <taxon>Budviciaceae</taxon>
        <taxon>Leminorella</taxon>
    </lineage>
</organism>
<gene>
    <name evidence="4" type="ORF">NCTC12151_01614</name>
</gene>
<feature type="domain" description="D-serine dehydratase-like" evidence="3">
    <location>
        <begin position="258"/>
        <end position="365"/>
    </location>
</feature>
<dbReference type="PANTHER" id="PTHR28004">
    <property type="entry name" value="ZGC:162816-RELATED"/>
    <property type="match status" value="1"/>
</dbReference>
<dbReference type="GO" id="GO:0043876">
    <property type="term" value="F:D-threonine aldolase activity"/>
    <property type="evidence" value="ECO:0007669"/>
    <property type="project" value="UniProtKB-EC"/>
</dbReference>
<proteinExistence type="inferred from homology"/>
<dbReference type="SMART" id="SM01119">
    <property type="entry name" value="D-ser_dehydrat"/>
    <property type="match status" value="1"/>
</dbReference>
<dbReference type="Gene3D" id="2.40.37.20">
    <property type="entry name" value="D-serine dehydratase-like domain"/>
    <property type="match status" value="1"/>
</dbReference>
<dbReference type="EMBL" id="LS483470">
    <property type="protein sequence ID" value="SQI40377.1"/>
    <property type="molecule type" value="Genomic_DNA"/>
</dbReference>
<sequence>MNADQLTDGLQTPFLLIDKNKLRTNVHRLQSRIENLGAVLRPHLKTVRSIEATALILPELSAPATVSTLAEAEALANAGYDNLLYAVGISTNKLARVAELLRRGINLHILLDSLEQADAVADYGLAHGVTFSAFIEIDCDGHRGGLPESSPQVINIARRLSDPGARFQGLLTHAGESYSCTTDECIRAAARQECDALRKTAALLQREGIDCPVLSVGSTPTAHFAEDLTGISEVRAGVFSLFDLFMHNVGVCNMDDIAVSIVATVIGHNAQRNTLFIDAGWMALSRDRGTASQKCDYLYGQVCDMSGTVLAGVKVSSANQEHGVVVLPADSPYLLADFPIGSRLRILPNHACATTAMHLQYQAIDEQEGTREVWTRITGW</sequence>
<reference evidence="4 5" key="1">
    <citation type="submission" date="2018-06" db="EMBL/GenBank/DDBJ databases">
        <authorList>
            <consortium name="Pathogen Informatics"/>
            <person name="Doyle S."/>
        </authorList>
    </citation>
    <scope>NUCLEOTIDE SEQUENCE [LARGE SCALE GENOMIC DNA]</scope>
    <source>
        <strain evidence="4 5">NCTC12151</strain>
    </source>
</reference>
<keyword evidence="2 4" id="KW-0456">Lyase</keyword>
<dbReference type="AlphaFoldDB" id="A0A2X4UKE2"/>
<protein>
    <submittedName>
        <fullName evidence="4">D-threonine aldolase</fullName>
        <ecNumber evidence="4">4.1.2.42</ecNumber>
    </submittedName>
</protein>
<dbReference type="SUPFAM" id="SSF51419">
    <property type="entry name" value="PLP-binding barrel"/>
    <property type="match status" value="1"/>
</dbReference>
<dbReference type="InterPro" id="IPR042208">
    <property type="entry name" value="D-ser_dehydrat-like_sf"/>
</dbReference>
<dbReference type="EC" id="4.1.2.42" evidence="4"/>
<evidence type="ECO:0000256" key="1">
    <source>
        <dbReference type="ARBA" id="ARBA00005323"/>
    </source>
</evidence>
<dbReference type="KEGG" id="lri:NCTC12151_01614"/>
<dbReference type="OrthoDB" id="9772497at2"/>
<dbReference type="InterPro" id="IPR001608">
    <property type="entry name" value="Ala_racemase_N"/>
</dbReference>